<keyword evidence="3" id="KW-1185">Reference proteome</keyword>
<dbReference type="Pfam" id="PF23096">
    <property type="entry name" value="HEAT_PSME4"/>
    <property type="match status" value="1"/>
</dbReference>
<protein>
    <recommendedName>
        <fullName evidence="1">Proteasome activator complex subunit 4-like HEAT repeat-like domain-containing protein</fullName>
    </recommendedName>
</protein>
<dbReference type="InterPro" id="IPR035309">
    <property type="entry name" value="PSME4"/>
</dbReference>
<dbReference type="GO" id="GO:0016504">
    <property type="term" value="F:peptidase activator activity"/>
    <property type="evidence" value="ECO:0007669"/>
    <property type="project" value="InterPro"/>
</dbReference>
<name>W2TT20_NECAM</name>
<organism evidence="2 3">
    <name type="scientific">Necator americanus</name>
    <name type="common">Human hookworm</name>
    <dbReference type="NCBI Taxonomy" id="51031"/>
    <lineage>
        <taxon>Eukaryota</taxon>
        <taxon>Metazoa</taxon>
        <taxon>Ecdysozoa</taxon>
        <taxon>Nematoda</taxon>
        <taxon>Chromadorea</taxon>
        <taxon>Rhabditida</taxon>
        <taxon>Rhabditina</taxon>
        <taxon>Rhabditomorpha</taxon>
        <taxon>Strongyloidea</taxon>
        <taxon>Ancylostomatidae</taxon>
        <taxon>Bunostominae</taxon>
        <taxon>Necator</taxon>
    </lineage>
</organism>
<proteinExistence type="predicted"/>
<dbReference type="PANTHER" id="PTHR32170">
    <property type="entry name" value="PROTEASOME ACTIVATOR COMPLEX SUBUNIT 4"/>
    <property type="match status" value="1"/>
</dbReference>
<dbReference type="GO" id="GO:0005634">
    <property type="term" value="C:nucleus"/>
    <property type="evidence" value="ECO:0007669"/>
    <property type="project" value="TreeGrafter"/>
</dbReference>
<dbReference type="AlphaFoldDB" id="W2TT20"/>
<evidence type="ECO:0000313" key="2">
    <source>
        <dbReference type="EMBL" id="ETN84789.1"/>
    </source>
</evidence>
<dbReference type="GO" id="GO:0005829">
    <property type="term" value="C:cytosol"/>
    <property type="evidence" value="ECO:0007669"/>
    <property type="project" value="TreeGrafter"/>
</dbReference>
<sequence length="201" mass="23684">MLGVRFEASSQNRREVEHHRLRFEAIWFISVVVFAKRPQLNRTKLSDCEKAIVEAFENAEMYKKWISLLLIEKRDLPEVSESTVWIVKRAEQRLAAEFFAGVAMGTKYRGFKELNELWTWLAPAVDLMYDFLNADAHFAWHACLTTVLHRNDSRRYWWLIEQLLKGMARPAPTAWHQAVRSVSLPATSWRETETCRRICEI</sequence>
<dbReference type="InterPro" id="IPR055455">
    <property type="entry name" value="HEAT_PSME4"/>
</dbReference>
<dbReference type="GO" id="GO:0070628">
    <property type="term" value="F:proteasome binding"/>
    <property type="evidence" value="ECO:0007669"/>
    <property type="project" value="InterPro"/>
</dbReference>
<accession>W2TT20</accession>
<feature type="domain" description="Proteasome activator complex subunit 4-like HEAT repeat-like" evidence="1">
    <location>
        <begin position="88"/>
        <end position="183"/>
    </location>
</feature>
<dbReference type="Proteomes" id="UP000053676">
    <property type="component" value="Unassembled WGS sequence"/>
</dbReference>
<evidence type="ECO:0000259" key="1">
    <source>
        <dbReference type="Pfam" id="PF23096"/>
    </source>
</evidence>
<evidence type="ECO:0000313" key="3">
    <source>
        <dbReference type="Proteomes" id="UP000053676"/>
    </source>
</evidence>
<dbReference type="GO" id="GO:0010499">
    <property type="term" value="P:proteasomal ubiquitin-independent protein catabolic process"/>
    <property type="evidence" value="ECO:0007669"/>
    <property type="project" value="TreeGrafter"/>
</dbReference>
<dbReference type="PANTHER" id="PTHR32170:SF4">
    <property type="entry name" value="DUF3437 DOMAIN-CONTAINING PROTEIN-RELATED"/>
    <property type="match status" value="1"/>
</dbReference>
<feature type="non-terminal residue" evidence="2">
    <location>
        <position position="201"/>
    </location>
</feature>
<gene>
    <name evidence="2" type="ORF">NECAME_06673</name>
</gene>
<reference evidence="3" key="1">
    <citation type="journal article" date="2014" name="Nat. Genet.">
        <title>Genome of the human hookworm Necator americanus.</title>
        <authorList>
            <person name="Tang Y.T."/>
            <person name="Gao X."/>
            <person name="Rosa B.A."/>
            <person name="Abubucker S."/>
            <person name="Hallsworth-Pepin K."/>
            <person name="Martin J."/>
            <person name="Tyagi R."/>
            <person name="Heizer E."/>
            <person name="Zhang X."/>
            <person name="Bhonagiri-Palsikar V."/>
            <person name="Minx P."/>
            <person name="Warren W.C."/>
            <person name="Wang Q."/>
            <person name="Zhan B."/>
            <person name="Hotez P.J."/>
            <person name="Sternberg P.W."/>
            <person name="Dougall A."/>
            <person name="Gaze S.T."/>
            <person name="Mulvenna J."/>
            <person name="Sotillo J."/>
            <person name="Ranganathan S."/>
            <person name="Rabelo E.M."/>
            <person name="Wilson R.K."/>
            <person name="Felgner P.L."/>
            <person name="Bethony J."/>
            <person name="Hawdon J.M."/>
            <person name="Gasser R.B."/>
            <person name="Loukas A."/>
            <person name="Mitreva M."/>
        </authorList>
    </citation>
    <scope>NUCLEOTIDE SEQUENCE [LARGE SCALE GENOMIC DNA]</scope>
</reference>
<dbReference type="OrthoDB" id="5845087at2759"/>
<dbReference type="KEGG" id="nai:NECAME_06673"/>
<dbReference type="STRING" id="51031.W2TT20"/>
<dbReference type="EMBL" id="KI657862">
    <property type="protein sequence ID" value="ETN84789.1"/>
    <property type="molecule type" value="Genomic_DNA"/>
</dbReference>